<keyword evidence="3" id="KW-0067">ATP-binding</keyword>
<dbReference type="PANTHER" id="PTHR30258">
    <property type="entry name" value="TYPE II SECRETION SYSTEM PROTEIN GSPE-RELATED"/>
    <property type="match status" value="1"/>
</dbReference>
<proteinExistence type="inferred from homology"/>
<evidence type="ECO:0000256" key="3">
    <source>
        <dbReference type="ARBA" id="ARBA00022840"/>
    </source>
</evidence>
<dbReference type="InterPro" id="IPR037257">
    <property type="entry name" value="T2SS_E_N_sf"/>
</dbReference>
<sequence length="558" mass="61331">MKNVPIGQVLKEYGYITDAQIQQALAYQRENRDKRLRMGEIFIELGFITERQMLEALGQRLSLPLVDVGTCNFDIAAVERIPRQMAVNNSIIAFAVTDNSLKVITSDPMNLYGIEEVRQVVGMNLDICLAEKAPLLGAINYYYSEVSARMAARTANSTAEEQVIEELNVEEGDGDAPVIKLVQSLIIRGYNTGASDIHIEPFEDKTVVRMRVDGAIVDYVTLQSSIHQSVIARIKIMSNLDIAEKRVPQDGHFRTKIDGENVNVRVSVIPTVFGEKAVMRLLAVKSVIDHPDHFGMDDDAYRRFMPMLDSPNGIIYITGPTGSGKSTTLYLVLEALSGRSVNISTIEDPVEKNVARVNQMQVNNQAGVTFDVGLRALLRQDPDIIMVGETRDSETASISVRAAITGHLVLSTLHTNDAVSAVIRLRDMGVEPYLLASSLVGLVAQRLMRKVCPHCGQAVEPSAEERRFLGGEVGQIMVPHGCPACNNTGYSGRIAIHEIAVVDRGMRDLISRGASLSELTEYVVQGQHMKTLKESGAELVRAGLTTMEELVKVAYHTI</sequence>
<dbReference type="InterPro" id="IPR001482">
    <property type="entry name" value="T2SS/T4SS_dom"/>
</dbReference>
<dbReference type="RefSeq" id="WP_256192209.1">
    <property type="nucleotide sequence ID" value="NZ_CAJKKG010000016.1"/>
</dbReference>
<dbReference type="EMBL" id="JANFZH010000035">
    <property type="protein sequence ID" value="MCQ4841029.1"/>
    <property type="molecule type" value="Genomic_DNA"/>
</dbReference>
<dbReference type="InterPro" id="IPR027417">
    <property type="entry name" value="P-loop_NTPase"/>
</dbReference>
<dbReference type="CDD" id="cd01129">
    <property type="entry name" value="PulE-GspE-like"/>
    <property type="match status" value="1"/>
</dbReference>
<reference evidence="5 6" key="1">
    <citation type="submission" date="2022-06" db="EMBL/GenBank/DDBJ databases">
        <title>Isolation of gut microbiota from human fecal samples.</title>
        <authorList>
            <person name="Pamer E.G."/>
            <person name="Barat B."/>
            <person name="Waligurski E."/>
            <person name="Medina S."/>
            <person name="Paddock L."/>
            <person name="Mostad J."/>
        </authorList>
    </citation>
    <scope>NUCLEOTIDE SEQUENCE [LARGE SCALE GENOMIC DNA]</scope>
    <source>
        <strain evidence="5 6">DFI.9.73</strain>
    </source>
</reference>
<keyword evidence="2" id="KW-0547">Nucleotide-binding</keyword>
<dbReference type="Gene3D" id="3.30.450.90">
    <property type="match status" value="1"/>
</dbReference>
<dbReference type="PANTHER" id="PTHR30258:SF1">
    <property type="entry name" value="PROTEIN TRANSPORT PROTEIN HOFB HOMOLOG"/>
    <property type="match status" value="1"/>
</dbReference>
<accession>A0ABT1S261</accession>
<dbReference type="Pfam" id="PF00437">
    <property type="entry name" value="T2SSE"/>
    <property type="match status" value="1"/>
</dbReference>
<evidence type="ECO:0000313" key="6">
    <source>
        <dbReference type="Proteomes" id="UP001524473"/>
    </source>
</evidence>
<protein>
    <submittedName>
        <fullName evidence="5">ATPase, T2SS/T4P/T4SS family</fullName>
    </submittedName>
</protein>
<feature type="domain" description="AAA+ ATPase" evidence="4">
    <location>
        <begin position="311"/>
        <end position="434"/>
    </location>
</feature>
<dbReference type="SUPFAM" id="SSF52540">
    <property type="entry name" value="P-loop containing nucleoside triphosphate hydrolases"/>
    <property type="match status" value="1"/>
</dbReference>
<dbReference type="SUPFAM" id="SSF160246">
    <property type="entry name" value="EspE N-terminal domain-like"/>
    <property type="match status" value="1"/>
</dbReference>
<dbReference type="SMART" id="SM00382">
    <property type="entry name" value="AAA"/>
    <property type="match status" value="1"/>
</dbReference>
<dbReference type="InterPro" id="IPR003593">
    <property type="entry name" value="AAA+_ATPase"/>
</dbReference>
<dbReference type="Gene3D" id="3.30.300.160">
    <property type="entry name" value="Type II secretion system, protein E, N-terminal domain"/>
    <property type="match status" value="1"/>
</dbReference>
<keyword evidence="6" id="KW-1185">Reference proteome</keyword>
<dbReference type="Gene3D" id="3.40.50.300">
    <property type="entry name" value="P-loop containing nucleotide triphosphate hydrolases"/>
    <property type="match status" value="1"/>
</dbReference>
<evidence type="ECO:0000256" key="1">
    <source>
        <dbReference type="ARBA" id="ARBA00006611"/>
    </source>
</evidence>
<organism evidence="5 6">
    <name type="scientific">Neglectibacter timonensis</name>
    <dbReference type="NCBI Taxonomy" id="1776382"/>
    <lineage>
        <taxon>Bacteria</taxon>
        <taxon>Bacillati</taxon>
        <taxon>Bacillota</taxon>
        <taxon>Clostridia</taxon>
        <taxon>Eubacteriales</taxon>
        <taxon>Oscillospiraceae</taxon>
        <taxon>Neglectibacter</taxon>
    </lineage>
</organism>
<evidence type="ECO:0000259" key="4">
    <source>
        <dbReference type="SMART" id="SM00382"/>
    </source>
</evidence>
<dbReference type="InterPro" id="IPR007831">
    <property type="entry name" value="T2SS_GspE_N"/>
</dbReference>
<comment type="similarity">
    <text evidence="1">Belongs to the GSP E family.</text>
</comment>
<evidence type="ECO:0000256" key="2">
    <source>
        <dbReference type="ARBA" id="ARBA00022741"/>
    </source>
</evidence>
<dbReference type="Pfam" id="PF05157">
    <property type="entry name" value="MshEN"/>
    <property type="match status" value="1"/>
</dbReference>
<gene>
    <name evidence="5" type="ORF">NE695_14025</name>
</gene>
<comment type="caution">
    <text evidence="5">The sequence shown here is derived from an EMBL/GenBank/DDBJ whole genome shotgun (WGS) entry which is preliminary data.</text>
</comment>
<dbReference type="Proteomes" id="UP001524473">
    <property type="component" value="Unassembled WGS sequence"/>
</dbReference>
<name>A0ABT1S261_9FIRM</name>
<evidence type="ECO:0000313" key="5">
    <source>
        <dbReference type="EMBL" id="MCQ4841029.1"/>
    </source>
</evidence>